<sequence length="117" mass="12965">MERQSRDVVTPRQLSQQSSWWCPACVQRVPLLTSRPDGVGLIAWRTSPKRSSNLRASRAKGILERGLRESVSRKHSCVGTEHLLLGLLAGGEGTANRVLATLSVTHLRQTLLERMVP</sequence>
<dbReference type="InterPro" id="IPR036628">
    <property type="entry name" value="Clp_N_dom_sf"/>
</dbReference>
<dbReference type="Gene3D" id="1.10.1780.10">
    <property type="entry name" value="Clp, N-terminal domain"/>
    <property type="match status" value="1"/>
</dbReference>
<organism evidence="2 3">
    <name type="scientific">Lentzea tibetensis</name>
    <dbReference type="NCBI Taxonomy" id="2591470"/>
    <lineage>
        <taxon>Bacteria</taxon>
        <taxon>Bacillati</taxon>
        <taxon>Actinomycetota</taxon>
        <taxon>Actinomycetes</taxon>
        <taxon>Pseudonocardiales</taxon>
        <taxon>Pseudonocardiaceae</taxon>
        <taxon>Lentzea</taxon>
    </lineage>
</organism>
<evidence type="ECO:0000313" key="2">
    <source>
        <dbReference type="EMBL" id="TWP54371.1"/>
    </source>
</evidence>
<proteinExistence type="predicted"/>
<reference evidence="2 3" key="1">
    <citation type="submission" date="2019-07" db="EMBL/GenBank/DDBJ databases">
        <title>Lentzea xizangensis sp. nov., isolated from Qinghai-Tibetan Plateau Soils.</title>
        <authorList>
            <person name="Huang J."/>
        </authorList>
    </citation>
    <scope>NUCLEOTIDE SEQUENCE [LARGE SCALE GENOMIC DNA]</scope>
    <source>
        <strain evidence="2 3">FXJ1.1311</strain>
    </source>
</reference>
<evidence type="ECO:0000313" key="3">
    <source>
        <dbReference type="Proteomes" id="UP000316639"/>
    </source>
</evidence>
<dbReference type="Pfam" id="PF02861">
    <property type="entry name" value="Clp_N"/>
    <property type="match status" value="1"/>
</dbReference>
<dbReference type="EMBL" id="VOBR01000001">
    <property type="protein sequence ID" value="TWP54371.1"/>
    <property type="molecule type" value="Genomic_DNA"/>
</dbReference>
<gene>
    <name evidence="2" type="ORF">FKR81_00085</name>
</gene>
<dbReference type="SUPFAM" id="SSF81923">
    <property type="entry name" value="Double Clp-N motif"/>
    <property type="match status" value="1"/>
</dbReference>
<dbReference type="Proteomes" id="UP000316639">
    <property type="component" value="Unassembled WGS sequence"/>
</dbReference>
<comment type="caution">
    <text evidence="2">The sequence shown here is derived from an EMBL/GenBank/DDBJ whole genome shotgun (WGS) entry which is preliminary data.</text>
</comment>
<name>A0A563F3L8_9PSEU</name>
<dbReference type="AlphaFoldDB" id="A0A563F3L8"/>
<keyword evidence="3" id="KW-1185">Reference proteome</keyword>
<accession>A0A563F3L8</accession>
<evidence type="ECO:0000259" key="1">
    <source>
        <dbReference type="Pfam" id="PF02861"/>
    </source>
</evidence>
<feature type="domain" description="Clp R" evidence="1">
    <location>
        <begin position="58"/>
        <end position="105"/>
    </location>
</feature>
<dbReference type="InterPro" id="IPR004176">
    <property type="entry name" value="Clp_R_N"/>
</dbReference>
<protein>
    <recommendedName>
        <fullName evidence="1">Clp R domain-containing protein</fullName>
    </recommendedName>
</protein>